<dbReference type="GO" id="GO:0003677">
    <property type="term" value="F:DNA binding"/>
    <property type="evidence" value="ECO:0007669"/>
    <property type="project" value="InterPro"/>
</dbReference>
<evidence type="ECO:0000313" key="3">
    <source>
        <dbReference type="EMBL" id="MBN9413278.1"/>
    </source>
</evidence>
<dbReference type="Proteomes" id="UP000664414">
    <property type="component" value="Unassembled WGS sequence"/>
</dbReference>
<gene>
    <name evidence="3" type="ORF">J0H12_05075</name>
</gene>
<keyword evidence="1" id="KW-0010">Activator</keyword>
<protein>
    <recommendedName>
        <fullName evidence="2">Ada DNA repair metal-binding domain-containing protein</fullName>
    </recommendedName>
</protein>
<dbReference type="InterPro" id="IPR035451">
    <property type="entry name" value="Ada-like_dom_sf"/>
</dbReference>
<sequence length="74" mass="8451">MLAKEQKFYQALIDKNSDYEGIFFIVVKTAGVFCRPTCPARKPNLENNDGVINLKFQDISISNKRKVESPETLK</sequence>
<proteinExistence type="predicted"/>
<name>A0A8J7PYC8_9PROT</name>
<comment type="caution">
    <text evidence="3">The sequence shown here is derived from an EMBL/GenBank/DDBJ whole genome shotgun (WGS) entry which is preliminary data.</text>
</comment>
<dbReference type="GO" id="GO:0008168">
    <property type="term" value="F:methyltransferase activity"/>
    <property type="evidence" value="ECO:0007669"/>
    <property type="project" value="InterPro"/>
</dbReference>
<dbReference type="AlphaFoldDB" id="A0A8J7PYC8"/>
<dbReference type="Pfam" id="PF02805">
    <property type="entry name" value="Ada_Zn_binding"/>
    <property type="match status" value="1"/>
</dbReference>
<dbReference type="GO" id="GO:0006355">
    <property type="term" value="P:regulation of DNA-templated transcription"/>
    <property type="evidence" value="ECO:0007669"/>
    <property type="project" value="InterPro"/>
</dbReference>
<dbReference type="Gene3D" id="3.40.10.10">
    <property type="entry name" value="DNA Methylphosphotriester Repair Domain"/>
    <property type="match status" value="1"/>
</dbReference>
<dbReference type="EMBL" id="JAFKGL010000019">
    <property type="protein sequence ID" value="MBN9413278.1"/>
    <property type="molecule type" value="Genomic_DNA"/>
</dbReference>
<evidence type="ECO:0000256" key="1">
    <source>
        <dbReference type="ARBA" id="ARBA00023159"/>
    </source>
</evidence>
<accession>A0A8J7PYC8</accession>
<dbReference type="GO" id="GO:0008270">
    <property type="term" value="F:zinc ion binding"/>
    <property type="evidence" value="ECO:0007669"/>
    <property type="project" value="InterPro"/>
</dbReference>
<reference evidence="3" key="1">
    <citation type="submission" date="2021-02" db="EMBL/GenBank/DDBJ databases">
        <title>Thiocyanate and organic carbon inputs drive convergent selection for specific autotrophic Afipia and Thiobacillus strains within complex microbiomes.</title>
        <authorList>
            <person name="Huddy R.J."/>
            <person name="Sachdeva R."/>
            <person name="Kadzinga F."/>
            <person name="Kantor R.S."/>
            <person name="Harrison S.T.L."/>
            <person name="Banfield J.F."/>
        </authorList>
    </citation>
    <scope>NUCLEOTIDE SEQUENCE</scope>
    <source>
        <strain evidence="3">SCN18_10_11_15_R4_P_38_20</strain>
    </source>
</reference>
<evidence type="ECO:0000259" key="2">
    <source>
        <dbReference type="Pfam" id="PF02805"/>
    </source>
</evidence>
<evidence type="ECO:0000313" key="4">
    <source>
        <dbReference type="Proteomes" id="UP000664414"/>
    </source>
</evidence>
<dbReference type="GO" id="GO:0006281">
    <property type="term" value="P:DNA repair"/>
    <property type="evidence" value="ECO:0007669"/>
    <property type="project" value="InterPro"/>
</dbReference>
<dbReference type="InterPro" id="IPR004026">
    <property type="entry name" value="Ada_DNA_repair_Zn-bd"/>
</dbReference>
<feature type="domain" description="Ada DNA repair metal-binding" evidence="2">
    <location>
        <begin position="8"/>
        <end position="47"/>
    </location>
</feature>
<dbReference type="SUPFAM" id="SSF57884">
    <property type="entry name" value="Ada DNA repair protein, N-terminal domain (N-Ada 10)"/>
    <property type="match status" value="1"/>
</dbReference>
<organism evidence="3 4">
    <name type="scientific">Candidatus Paracaedimonas acanthamoebae</name>
    <dbReference type="NCBI Taxonomy" id="244581"/>
    <lineage>
        <taxon>Bacteria</taxon>
        <taxon>Pseudomonadati</taxon>
        <taxon>Pseudomonadota</taxon>
        <taxon>Alphaproteobacteria</taxon>
        <taxon>Holosporales</taxon>
        <taxon>Caedimonadaceae</taxon>
        <taxon>Candidatus Paracaedimonas</taxon>
    </lineage>
</organism>